<comment type="subcellular location">
    <subcellularLocation>
        <location evidence="1">Cell membrane</location>
        <topology evidence="1">Multi-pass membrane protein</topology>
    </subcellularLocation>
</comment>
<feature type="transmembrane region" description="Helical" evidence="6">
    <location>
        <begin position="154"/>
        <end position="174"/>
    </location>
</feature>
<feature type="transmembrane region" description="Helical" evidence="6">
    <location>
        <begin position="367"/>
        <end position="386"/>
    </location>
</feature>
<keyword evidence="3 6" id="KW-0812">Transmembrane</keyword>
<organism evidence="7">
    <name type="scientific">marine sediment metagenome</name>
    <dbReference type="NCBI Taxonomy" id="412755"/>
    <lineage>
        <taxon>unclassified sequences</taxon>
        <taxon>metagenomes</taxon>
        <taxon>ecological metagenomes</taxon>
    </lineage>
</organism>
<evidence type="ECO:0000256" key="4">
    <source>
        <dbReference type="ARBA" id="ARBA00022989"/>
    </source>
</evidence>
<feature type="transmembrane region" description="Helical" evidence="6">
    <location>
        <begin position="40"/>
        <end position="58"/>
    </location>
</feature>
<feature type="transmembrane region" description="Helical" evidence="6">
    <location>
        <begin position="7"/>
        <end position="28"/>
    </location>
</feature>
<evidence type="ECO:0000256" key="1">
    <source>
        <dbReference type="ARBA" id="ARBA00004651"/>
    </source>
</evidence>
<feature type="transmembrane region" description="Helical" evidence="6">
    <location>
        <begin position="230"/>
        <end position="247"/>
    </location>
</feature>
<gene>
    <name evidence="7" type="ORF">LCGC14_1863350</name>
</gene>
<reference evidence="7" key="1">
    <citation type="journal article" date="2015" name="Nature">
        <title>Complex archaea that bridge the gap between prokaryotes and eukaryotes.</title>
        <authorList>
            <person name="Spang A."/>
            <person name="Saw J.H."/>
            <person name="Jorgensen S.L."/>
            <person name="Zaremba-Niedzwiedzka K."/>
            <person name="Martijn J."/>
            <person name="Lind A.E."/>
            <person name="van Eijk R."/>
            <person name="Schleper C."/>
            <person name="Guy L."/>
            <person name="Ettema T.J."/>
        </authorList>
    </citation>
    <scope>NUCLEOTIDE SEQUENCE</scope>
</reference>
<dbReference type="EMBL" id="LAZR01018891">
    <property type="protein sequence ID" value="KKL94570.1"/>
    <property type="molecule type" value="Genomic_DNA"/>
</dbReference>
<feature type="transmembrane region" description="Helical" evidence="6">
    <location>
        <begin position="301"/>
        <end position="325"/>
    </location>
</feature>
<keyword evidence="2" id="KW-1003">Cell membrane</keyword>
<protein>
    <submittedName>
        <fullName evidence="7">Uncharacterized protein</fullName>
    </submittedName>
</protein>
<evidence type="ECO:0000313" key="7">
    <source>
        <dbReference type="EMBL" id="KKL94570.1"/>
    </source>
</evidence>
<evidence type="ECO:0000256" key="5">
    <source>
        <dbReference type="ARBA" id="ARBA00023136"/>
    </source>
</evidence>
<evidence type="ECO:0000256" key="6">
    <source>
        <dbReference type="SAM" id="Phobius"/>
    </source>
</evidence>
<dbReference type="AlphaFoldDB" id="A0A0F9ILA5"/>
<feature type="transmembrane region" description="Helical" evidence="6">
    <location>
        <begin position="88"/>
        <end position="107"/>
    </location>
</feature>
<proteinExistence type="predicted"/>
<keyword evidence="4 6" id="KW-1133">Transmembrane helix</keyword>
<name>A0A0F9ILA5_9ZZZZ</name>
<comment type="caution">
    <text evidence="7">The sequence shown here is derived from an EMBL/GenBank/DDBJ whole genome shotgun (WGS) entry which is preliminary data.</text>
</comment>
<feature type="transmembrane region" description="Helical" evidence="6">
    <location>
        <begin position="392"/>
        <end position="410"/>
    </location>
</feature>
<feature type="transmembrane region" description="Helical" evidence="6">
    <location>
        <begin position="119"/>
        <end position="147"/>
    </location>
</feature>
<dbReference type="PANTHER" id="PTHR30250">
    <property type="entry name" value="PST FAMILY PREDICTED COLANIC ACID TRANSPORTER"/>
    <property type="match status" value="1"/>
</dbReference>
<feature type="transmembrane region" description="Helical" evidence="6">
    <location>
        <begin position="180"/>
        <end position="200"/>
    </location>
</feature>
<dbReference type="PANTHER" id="PTHR30250:SF11">
    <property type="entry name" value="O-ANTIGEN TRANSPORTER-RELATED"/>
    <property type="match status" value="1"/>
</dbReference>
<accession>A0A0F9ILA5</accession>
<dbReference type="InterPro" id="IPR050833">
    <property type="entry name" value="Poly_Biosynth_Transport"/>
</dbReference>
<evidence type="ECO:0000256" key="3">
    <source>
        <dbReference type="ARBA" id="ARBA00022692"/>
    </source>
</evidence>
<dbReference type="GO" id="GO:0005886">
    <property type="term" value="C:plasma membrane"/>
    <property type="evidence" value="ECO:0007669"/>
    <property type="project" value="UniProtKB-SubCell"/>
</dbReference>
<sequence>MSYLKLSTGVGLGFVSYVLFYILSWYIATKLGDPTEFGDYSVAIAVIAFFSSFALIGSNKLALEVLPQYIAKHEYGIAHGFIRRGIQWCLSGTIILVIVAALTYEGYKLVFDPRHHHPILVGILFTPIISLALFFVEVINAVGYYIISSIIYRVGLPIFIFGIIVLVGLSGAGVTDTSAVVATGIGWSILAFVLLLAFGLKHIRHIIKATPEYNTSTWINKGIPFWATQIAYYGINSVGVILLELIHPDEGTVGIFSIALQTASFFILFTTSSNRYLLPMISASLQDKEQVSTILRKRRDFIICAGLAFFALMILWGKPILGLFGTEYQQAYIAMILLTFAYIGQTLYGIVPYLLIYCGHKAYTLRILGILLLLTAVLTSALIPFLHVMGAALGFALAVLVVCIYQEMVLRKLTGFRILF</sequence>
<evidence type="ECO:0000256" key="2">
    <source>
        <dbReference type="ARBA" id="ARBA00022475"/>
    </source>
</evidence>
<feature type="transmembrane region" description="Helical" evidence="6">
    <location>
        <begin position="331"/>
        <end position="355"/>
    </location>
</feature>
<feature type="transmembrane region" description="Helical" evidence="6">
    <location>
        <begin position="253"/>
        <end position="271"/>
    </location>
</feature>
<keyword evidence="5 6" id="KW-0472">Membrane</keyword>